<dbReference type="EMBL" id="CP101185">
    <property type="protein sequence ID" value="UYV96096.1"/>
    <property type="molecule type" value="Genomic_DNA"/>
</dbReference>
<organism evidence="2 3">
    <name type="scientific">Paenarthrobacter ureafaciens</name>
    <dbReference type="NCBI Taxonomy" id="37931"/>
    <lineage>
        <taxon>Bacteria</taxon>
        <taxon>Bacillati</taxon>
        <taxon>Actinomycetota</taxon>
        <taxon>Actinomycetes</taxon>
        <taxon>Micrococcales</taxon>
        <taxon>Micrococcaceae</taxon>
        <taxon>Paenarthrobacter</taxon>
    </lineage>
</organism>
<name>A0AAX3EDF0_PAEUR</name>
<keyword evidence="3" id="KW-1185">Reference proteome</keyword>
<gene>
    <name evidence="2" type="ORF">NL394_13515</name>
</gene>
<feature type="coiled-coil region" evidence="1">
    <location>
        <begin position="20"/>
        <end position="47"/>
    </location>
</feature>
<dbReference type="Proteomes" id="UP001163293">
    <property type="component" value="Chromosome"/>
</dbReference>
<accession>A0AAX3EDF0</accession>
<evidence type="ECO:0000313" key="2">
    <source>
        <dbReference type="EMBL" id="UYV96096.1"/>
    </source>
</evidence>
<evidence type="ECO:0000313" key="3">
    <source>
        <dbReference type="Proteomes" id="UP001163293"/>
    </source>
</evidence>
<proteinExistence type="predicted"/>
<sequence length="293" mass="34166">MAKSPKRPGPELWSEGLMWVEAAEMQCARYERLVRENEQAREDAHRRRDCAERPWIRGLGDPPILVPTVALGWQQQAELSFLLVAIQHVQTAEASLPKEHRPKTVLDEDRILYLLRDLSEHREDAEGRARRELLESEHAAMLQKIHEMLAMRRGGESELEALRVKLEAYPPMLFELPIPDDEEVWLAGIPLTRIRVWLIDARWCFRRALAEVGVVAPEPLASTVTDDDTYDWPSLRLRYRAWELEWQGEEKLSEDEKRAQEIMDEMDPIVDGLLAEYFNEQEAKRDDEREPGQ</sequence>
<dbReference type="RefSeq" id="WP_139126770.1">
    <property type="nucleotide sequence ID" value="NZ_CP043010.1"/>
</dbReference>
<evidence type="ECO:0000256" key="1">
    <source>
        <dbReference type="SAM" id="Coils"/>
    </source>
</evidence>
<reference evidence="2" key="1">
    <citation type="submission" date="2022-07" db="EMBL/GenBank/DDBJ databases">
        <authorList>
            <person name="Wu T."/>
        </authorList>
    </citation>
    <scope>NUCLEOTIDE SEQUENCE</scope>
    <source>
        <strain evidence="2">SD-1</strain>
    </source>
</reference>
<protein>
    <submittedName>
        <fullName evidence="2">Uncharacterized protein</fullName>
    </submittedName>
</protein>
<keyword evidence="1" id="KW-0175">Coiled coil</keyword>
<dbReference type="AlphaFoldDB" id="A0AAX3EDF0"/>